<dbReference type="AlphaFoldDB" id="A0A381NXP8"/>
<proteinExistence type="inferred from homology"/>
<dbReference type="SUPFAM" id="SSF53474">
    <property type="entry name" value="alpha/beta-Hydrolases"/>
    <property type="match status" value="1"/>
</dbReference>
<dbReference type="PIRSF" id="PIRSF000443">
    <property type="entry name" value="Homoser_Ac_trans"/>
    <property type="match status" value="1"/>
</dbReference>
<dbReference type="HAMAP" id="MF_00296">
    <property type="entry name" value="MetX_acyltransf"/>
    <property type="match status" value="1"/>
</dbReference>
<dbReference type="PANTHER" id="PTHR32268">
    <property type="entry name" value="HOMOSERINE O-ACETYLTRANSFERASE"/>
    <property type="match status" value="1"/>
</dbReference>
<reference evidence="3" key="1">
    <citation type="submission" date="2018-05" db="EMBL/GenBank/DDBJ databases">
        <authorList>
            <person name="Lanie J.A."/>
            <person name="Ng W.-L."/>
            <person name="Kazmierczak K.M."/>
            <person name="Andrzejewski T.M."/>
            <person name="Davidsen T.M."/>
            <person name="Wayne K.J."/>
            <person name="Tettelin H."/>
            <person name="Glass J.I."/>
            <person name="Rusch D."/>
            <person name="Podicherti R."/>
            <person name="Tsui H.-C.T."/>
            <person name="Winkler M.E."/>
        </authorList>
    </citation>
    <scope>NUCLEOTIDE SEQUENCE</scope>
</reference>
<name>A0A381NXP8_9ZZZZ</name>
<dbReference type="EMBL" id="UINC01000671">
    <property type="protein sequence ID" value="SUZ59330.1"/>
    <property type="molecule type" value="Genomic_DNA"/>
</dbReference>
<evidence type="ECO:0000259" key="2">
    <source>
        <dbReference type="Pfam" id="PF00561"/>
    </source>
</evidence>
<evidence type="ECO:0000256" key="1">
    <source>
        <dbReference type="ARBA" id="ARBA00022679"/>
    </source>
</evidence>
<organism evidence="3">
    <name type="scientific">marine metagenome</name>
    <dbReference type="NCBI Taxonomy" id="408172"/>
    <lineage>
        <taxon>unclassified sequences</taxon>
        <taxon>metagenomes</taxon>
        <taxon>ecological metagenomes</taxon>
    </lineage>
</organism>
<dbReference type="Pfam" id="PF00561">
    <property type="entry name" value="Abhydrolase_1"/>
    <property type="match status" value="1"/>
</dbReference>
<sequence>MECGSVLPRTEVSYRTWGKPRSEAILVCHALTGSADADDWWKGLFGEGRALDPSVDYIVASNVLGGCYGTTGPGSPRLGEHRHYALEFPRVTIRDMVRFQARLLDALGIERVQLAIGGSMGGMQVLEWPLLYPDRVQAIVPVCVSARHSAWCVGISEAQRQAIRADQDFDDGHYQLGAGPTTGLASARMMALISYRSRESFAQRFDRVRHDGQEFEVERYLRYQGEKLAMRFDANTYIRLTEAMDSHDVGRDRGDYRDVLAAIKQPALVIGVTSDVLYPLTEQEELARHLSDARLEIIDSPHGHDSFLMAVDELSGLVRSFMNEIHRDQD</sequence>
<dbReference type="GO" id="GO:0009092">
    <property type="term" value="P:homoserine metabolic process"/>
    <property type="evidence" value="ECO:0007669"/>
    <property type="project" value="TreeGrafter"/>
</dbReference>
<dbReference type="Gene3D" id="3.40.50.1820">
    <property type="entry name" value="alpha/beta hydrolase"/>
    <property type="match status" value="1"/>
</dbReference>
<protein>
    <recommendedName>
        <fullName evidence="2">AB hydrolase-1 domain-containing protein</fullName>
    </recommendedName>
</protein>
<dbReference type="PANTHER" id="PTHR32268:SF11">
    <property type="entry name" value="HOMOSERINE O-ACETYLTRANSFERASE"/>
    <property type="match status" value="1"/>
</dbReference>
<evidence type="ECO:0000313" key="3">
    <source>
        <dbReference type="EMBL" id="SUZ59330.1"/>
    </source>
</evidence>
<feature type="domain" description="AB hydrolase-1" evidence="2">
    <location>
        <begin position="24"/>
        <end position="307"/>
    </location>
</feature>
<dbReference type="GO" id="GO:0004414">
    <property type="term" value="F:homoserine O-acetyltransferase activity"/>
    <property type="evidence" value="ECO:0007669"/>
    <property type="project" value="TreeGrafter"/>
</dbReference>
<dbReference type="InterPro" id="IPR029058">
    <property type="entry name" value="AB_hydrolase_fold"/>
</dbReference>
<dbReference type="NCBIfam" id="TIGR01392">
    <property type="entry name" value="homoserO_Ac_trn"/>
    <property type="match status" value="1"/>
</dbReference>
<accession>A0A381NXP8</accession>
<gene>
    <name evidence="3" type="ORF">METZ01_LOCUS12184</name>
</gene>
<keyword evidence="1" id="KW-0808">Transferase</keyword>
<dbReference type="NCBIfam" id="NF001209">
    <property type="entry name" value="PRK00175.1"/>
    <property type="match status" value="1"/>
</dbReference>
<dbReference type="GO" id="GO:0009086">
    <property type="term" value="P:methionine biosynthetic process"/>
    <property type="evidence" value="ECO:0007669"/>
    <property type="project" value="TreeGrafter"/>
</dbReference>
<dbReference type="InterPro" id="IPR000073">
    <property type="entry name" value="AB_hydrolase_1"/>
</dbReference>
<dbReference type="InterPro" id="IPR008220">
    <property type="entry name" value="HAT_MetX-like"/>
</dbReference>